<reference evidence="2 3" key="1">
    <citation type="submission" date="2019-09" db="EMBL/GenBank/DDBJ databases">
        <title>Genome Sequences of Streptomyces kaniharaensis ATCC 21070.</title>
        <authorList>
            <person name="Zhu W."/>
            <person name="De Crecy-Lagard V."/>
            <person name="Richards N.G."/>
        </authorList>
    </citation>
    <scope>NUCLEOTIDE SEQUENCE [LARGE SCALE GENOMIC DNA]</scope>
    <source>
        <strain evidence="2 3">SF-557</strain>
    </source>
</reference>
<keyword evidence="2" id="KW-0067">ATP-binding</keyword>
<dbReference type="RefSeq" id="WP_153466862.1">
    <property type="nucleotide sequence ID" value="NZ_WBOF01000002.1"/>
</dbReference>
<dbReference type="GO" id="GO:0005524">
    <property type="term" value="F:ATP binding"/>
    <property type="evidence" value="ECO:0007669"/>
    <property type="project" value="UniProtKB-KW"/>
</dbReference>
<sequence>MHRADKPGTTAAVCVQALRRVDLETDKGASWLSWDLPDPWKSTLLHRVAGLDRPSSSTITLEDNEITALFERQRTDLRRNLIGFVFQQYHLLPELNGSEDVLLPLEIAGRRPDQGRLDTLVSAPADR</sequence>
<feature type="domain" description="ABC transporter" evidence="1">
    <location>
        <begin position="41"/>
        <end position="107"/>
    </location>
</feature>
<dbReference type="OrthoDB" id="9802264at2"/>
<proteinExistence type="predicted"/>
<dbReference type="GO" id="GO:0016887">
    <property type="term" value="F:ATP hydrolysis activity"/>
    <property type="evidence" value="ECO:0007669"/>
    <property type="project" value="InterPro"/>
</dbReference>
<evidence type="ECO:0000313" key="2">
    <source>
        <dbReference type="EMBL" id="MQS16120.1"/>
    </source>
</evidence>
<dbReference type="Pfam" id="PF00005">
    <property type="entry name" value="ABC_tran"/>
    <property type="match status" value="1"/>
</dbReference>
<evidence type="ECO:0000259" key="1">
    <source>
        <dbReference type="Pfam" id="PF00005"/>
    </source>
</evidence>
<gene>
    <name evidence="2" type="ORF">F7Q99_28765</name>
</gene>
<dbReference type="SUPFAM" id="SSF52540">
    <property type="entry name" value="P-loop containing nucleoside triphosphate hydrolases"/>
    <property type="match status" value="1"/>
</dbReference>
<evidence type="ECO:0000313" key="3">
    <source>
        <dbReference type="Proteomes" id="UP000450000"/>
    </source>
</evidence>
<organism evidence="2 3">
    <name type="scientific">Streptomyces kaniharaensis</name>
    <dbReference type="NCBI Taxonomy" id="212423"/>
    <lineage>
        <taxon>Bacteria</taxon>
        <taxon>Bacillati</taxon>
        <taxon>Actinomycetota</taxon>
        <taxon>Actinomycetes</taxon>
        <taxon>Kitasatosporales</taxon>
        <taxon>Streptomycetaceae</taxon>
        <taxon>Streptomyces</taxon>
    </lineage>
</organism>
<dbReference type="InterPro" id="IPR027417">
    <property type="entry name" value="P-loop_NTPase"/>
</dbReference>
<dbReference type="PANTHER" id="PTHR42798:SF2">
    <property type="entry name" value="ABC TRANSPORTER ATP-BINDING PROTEIN MG467-RELATED"/>
    <property type="match status" value="1"/>
</dbReference>
<keyword evidence="2" id="KW-0547">Nucleotide-binding</keyword>
<dbReference type="EMBL" id="WBOF01000002">
    <property type="protein sequence ID" value="MQS16120.1"/>
    <property type="molecule type" value="Genomic_DNA"/>
</dbReference>
<dbReference type="AlphaFoldDB" id="A0A6N7KX64"/>
<dbReference type="InterPro" id="IPR003439">
    <property type="entry name" value="ABC_transporter-like_ATP-bd"/>
</dbReference>
<dbReference type="PANTHER" id="PTHR42798">
    <property type="entry name" value="LIPOPROTEIN-RELEASING SYSTEM ATP-BINDING PROTEIN LOLD"/>
    <property type="match status" value="1"/>
</dbReference>
<protein>
    <submittedName>
        <fullName evidence="2">ATP-binding cassette domain-containing protein</fullName>
    </submittedName>
</protein>
<name>A0A6N7KX64_9ACTN</name>
<accession>A0A6N7KX64</accession>
<dbReference type="Proteomes" id="UP000450000">
    <property type="component" value="Unassembled WGS sequence"/>
</dbReference>
<dbReference type="Gene3D" id="3.40.50.300">
    <property type="entry name" value="P-loop containing nucleotide triphosphate hydrolases"/>
    <property type="match status" value="1"/>
</dbReference>
<comment type="caution">
    <text evidence="2">The sequence shown here is derived from an EMBL/GenBank/DDBJ whole genome shotgun (WGS) entry which is preliminary data.</text>
</comment>
<keyword evidence="3" id="KW-1185">Reference proteome</keyword>